<dbReference type="PANTHER" id="PTHR43329">
    <property type="entry name" value="EPOXIDE HYDROLASE"/>
    <property type="match status" value="1"/>
</dbReference>
<dbReference type="InterPro" id="IPR000073">
    <property type="entry name" value="AB_hydrolase_1"/>
</dbReference>
<dbReference type="eggNOG" id="COG0596">
    <property type="taxonomic scope" value="Bacteria"/>
</dbReference>
<feature type="domain" description="AB hydrolase-1" evidence="2">
    <location>
        <begin position="28"/>
        <end position="274"/>
    </location>
</feature>
<dbReference type="PRINTS" id="PR00412">
    <property type="entry name" value="EPOXHYDRLASE"/>
</dbReference>
<dbReference type="HOGENOM" id="CLU_020336_7_1_5"/>
<dbReference type="KEGG" id="oat:OAN307_c38750"/>
<evidence type="ECO:0000256" key="1">
    <source>
        <dbReference type="ARBA" id="ARBA00022801"/>
    </source>
</evidence>
<keyword evidence="1 3" id="KW-0378">Hydrolase</keyword>
<dbReference type="ESTHER" id="9rhob-b5iy25">
    <property type="family name" value="Haloacetate_dehalogenase"/>
</dbReference>
<dbReference type="GO" id="GO:0018785">
    <property type="term" value="F:haloacetate dehalogenase activity"/>
    <property type="evidence" value="ECO:0007669"/>
    <property type="project" value="UniProtKB-EC"/>
</dbReference>
<dbReference type="RefSeq" id="WP_015501259.1">
    <property type="nucleotide sequence ID" value="NC_020911.1"/>
</dbReference>
<evidence type="ECO:0000313" key="3">
    <source>
        <dbReference type="EMBL" id="AGI69317.1"/>
    </source>
</evidence>
<dbReference type="OrthoDB" id="9804723at2"/>
<protein>
    <submittedName>
        <fullName evidence="3">Haloacetate dehalogenase DehH</fullName>
        <ecNumber evidence="3">3.8.1.3</ecNumber>
    </submittedName>
</protein>
<dbReference type="InterPro" id="IPR029058">
    <property type="entry name" value="AB_hydrolase_fold"/>
</dbReference>
<accession>M9RAT1</accession>
<sequence length="293" mass="32646">MNVFAGFKEIDVDVAGAAIHARIGGSGPPLLLLHGYPQTHVMWHVIVDELAKSHSVVMADLRGYGDSVAYDGDFTFRAMARDQVDLMKHLGFARFDAVAHDRGARSAHRMVLDYPEAVRSIALLDILPTLDVWRTMDDWLAKRYYHWMFLSQPGYMPQTLINSNPVMFLHAALLGLSGKKDAFDPLALAEYERAAKNPDVVAAWCGDYFEGAGTDIDHDRADMGRTNDIPCLVLWGSQGVVAHHVDPLMAWQAWFPKAEGHAIDAGHFLVEEKPTEVLRSLEKHLSCIDISQK</sequence>
<dbReference type="STRING" id="391626.OAN307_c38750"/>
<dbReference type="SUPFAM" id="SSF53474">
    <property type="entry name" value="alpha/beta-Hydrolases"/>
    <property type="match status" value="1"/>
</dbReference>
<keyword evidence="4" id="KW-1185">Reference proteome</keyword>
<dbReference type="Gene3D" id="3.40.50.1820">
    <property type="entry name" value="alpha/beta hydrolase"/>
    <property type="match status" value="1"/>
</dbReference>
<proteinExistence type="predicted"/>
<evidence type="ECO:0000259" key="2">
    <source>
        <dbReference type="Pfam" id="PF00561"/>
    </source>
</evidence>
<organism evidence="3 4">
    <name type="scientific">Octadecabacter antarcticus 307</name>
    <dbReference type="NCBI Taxonomy" id="391626"/>
    <lineage>
        <taxon>Bacteria</taxon>
        <taxon>Pseudomonadati</taxon>
        <taxon>Pseudomonadota</taxon>
        <taxon>Alphaproteobacteria</taxon>
        <taxon>Rhodobacterales</taxon>
        <taxon>Roseobacteraceae</taxon>
        <taxon>Octadecabacter</taxon>
    </lineage>
</organism>
<gene>
    <name evidence="3" type="primary">dehH</name>
    <name evidence="3" type="ORF">OAN307_c38750</name>
</gene>
<dbReference type="InterPro" id="IPR000639">
    <property type="entry name" value="Epox_hydrolase-like"/>
</dbReference>
<dbReference type="EC" id="3.8.1.3" evidence="3"/>
<dbReference type="EMBL" id="CP003740">
    <property type="protein sequence ID" value="AGI69317.1"/>
    <property type="molecule type" value="Genomic_DNA"/>
</dbReference>
<dbReference type="AlphaFoldDB" id="M9RAT1"/>
<dbReference type="Proteomes" id="UP000005307">
    <property type="component" value="Chromosome"/>
</dbReference>
<reference evidence="3 4" key="1">
    <citation type="journal article" date="2013" name="PLoS ONE">
        <title>Poles Apart: Arctic and Antarctic Octadecabacter strains Share High Genome Plasticity and a New Type of Xanthorhodopsin.</title>
        <authorList>
            <person name="Vollmers J."/>
            <person name="Voget S."/>
            <person name="Dietrich S."/>
            <person name="Gollnow K."/>
            <person name="Smits M."/>
            <person name="Meyer K."/>
            <person name="Brinkhoff T."/>
            <person name="Simon M."/>
            <person name="Daniel R."/>
        </authorList>
    </citation>
    <scope>NUCLEOTIDE SEQUENCE [LARGE SCALE GENOMIC DNA]</scope>
    <source>
        <strain evidence="3 4">307</strain>
    </source>
</reference>
<dbReference type="Pfam" id="PF00561">
    <property type="entry name" value="Abhydrolase_1"/>
    <property type="match status" value="1"/>
</dbReference>
<name>M9RAT1_9RHOB</name>
<evidence type="ECO:0000313" key="4">
    <source>
        <dbReference type="Proteomes" id="UP000005307"/>
    </source>
</evidence>